<dbReference type="GO" id="GO:0050793">
    <property type="term" value="P:regulation of developmental process"/>
    <property type="evidence" value="ECO:0007669"/>
    <property type="project" value="InterPro"/>
</dbReference>
<dbReference type="PANTHER" id="PTHR34663:SF9">
    <property type="entry name" value="OS06G0637400 PROTEIN"/>
    <property type="match status" value="1"/>
</dbReference>
<gene>
    <name evidence="2" type="ORF">COCNU_01G010940</name>
</gene>
<evidence type="ECO:0000313" key="2">
    <source>
        <dbReference type="EMBL" id="KAG1327160.1"/>
    </source>
</evidence>
<name>A0A8K0MV75_COCNU</name>
<dbReference type="AlphaFoldDB" id="A0A8K0MV75"/>
<reference evidence="2" key="1">
    <citation type="journal article" date="2017" name="Gigascience">
        <title>The genome draft of coconut (Cocos nucifera).</title>
        <authorList>
            <person name="Xiao Y."/>
            <person name="Xu P."/>
            <person name="Fan H."/>
            <person name="Baudouin L."/>
            <person name="Xia W."/>
            <person name="Bocs S."/>
            <person name="Xu J."/>
            <person name="Li Q."/>
            <person name="Guo A."/>
            <person name="Zhou L."/>
            <person name="Li J."/>
            <person name="Wu Y."/>
            <person name="Ma Z."/>
            <person name="Armero A."/>
            <person name="Issali A.E."/>
            <person name="Liu N."/>
            <person name="Peng M."/>
            <person name="Yang Y."/>
        </authorList>
    </citation>
    <scope>NUCLEOTIDE SEQUENCE</scope>
    <source>
        <tissue evidence="2">Spear leaf of Hainan Tall coconut</tissue>
    </source>
</reference>
<dbReference type="PANTHER" id="PTHR34663">
    <property type="entry name" value="OS06G0637400 PROTEIN"/>
    <property type="match status" value="1"/>
</dbReference>
<organism evidence="2 3">
    <name type="scientific">Cocos nucifera</name>
    <name type="common">Coconut palm</name>
    <dbReference type="NCBI Taxonomy" id="13894"/>
    <lineage>
        <taxon>Eukaryota</taxon>
        <taxon>Viridiplantae</taxon>
        <taxon>Streptophyta</taxon>
        <taxon>Embryophyta</taxon>
        <taxon>Tracheophyta</taxon>
        <taxon>Spermatophyta</taxon>
        <taxon>Magnoliopsida</taxon>
        <taxon>Liliopsida</taxon>
        <taxon>Arecaceae</taxon>
        <taxon>Arecoideae</taxon>
        <taxon>Cocoseae</taxon>
        <taxon>Attaleinae</taxon>
        <taxon>Cocos</taxon>
    </lineage>
</organism>
<feature type="chain" id="PRO_5035473848" evidence="1">
    <location>
        <begin position="26"/>
        <end position="86"/>
    </location>
</feature>
<dbReference type="Proteomes" id="UP000797356">
    <property type="component" value="Chromosome 1"/>
</dbReference>
<protein>
    <submittedName>
        <fullName evidence="2">Uncharacterized protein</fullName>
    </submittedName>
</protein>
<evidence type="ECO:0000313" key="3">
    <source>
        <dbReference type="Proteomes" id="UP000797356"/>
    </source>
</evidence>
<reference evidence="2" key="2">
    <citation type="submission" date="2019-07" db="EMBL/GenBank/DDBJ databases">
        <authorList>
            <person name="Yang Y."/>
            <person name="Bocs S."/>
            <person name="Baudouin L."/>
        </authorList>
    </citation>
    <scope>NUCLEOTIDE SEQUENCE</scope>
    <source>
        <tissue evidence="2">Spear leaf of Hainan Tall coconut</tissue>
    </source>
</reference>
<evidence type="ECO:0000256" key="1">
    <source>
        <dbReference type="SAM" id="SignalP"/>
    </source>
</evidence>
<comment type="caution">
    <text evidence="2">The sequence shown here is derived from an EMBL/GenBank/DDBJ whole genome shotgun (WGS) entry which is preliminary data.</text>
</comment>
<accession>A0A8K0MV75</accession>
<feature type="signal peptide" evidence="1">
    <location>
        <begin position="1"/>
        <end position="25"/>
    </location>
</feature>
<dbReference type="InterPro" id="IPR044700">
    <property type="entry name" value="PIP2/PIPL1"/>
</dbReference>
<keyword evidence="3" id="KW-1185">Reference proteome</keyword>
<proteinExistence type="predicted"/>
<dbReference type="OrthoDB" id="1936010at2759"/>
<sequence>MATKHKVLPLLFLLLVAGLVFTVQARPLKVLEQDGAAGGMDDLVRDLLLGETKSAGQSNGGVGHQFTEFFPSAEVKDSGPSPGVGH</sequence>
<keyword evidence="1" id="KW-0732">Signal</keyword>
<dbReference type="EMBL" id="CM017872">
    <property type="protein sequence ID" value="KAG1327160.1"/>
    <property type="molecule type" value="Genomic_DNA"/>
</dbReference>
<dbReference type="GO" id="GO:0045087">
    <property type="term" value="P:innate immune response"/>
    <property type="evidence" value="ECO:0007669"/>
    <property type="project" value="InterPro"/>
</dbReference>